<dbReference type="EnsemblMetazoa" id="SSS_2808s_mrna">
    <property type="protein sequence ID" value="KAF7489568.1"/>
    <property type="gene ID" value="SSS_2808"/>
</dbReference>
<feature type="compositionally biased region" description="Acidic residues" evidence="6">
    <location>
        <begin position="860"/>
        <end position="869"/>
    </location>
</feature>
<feature type="compositionally biased region" description="Acidic residues" evidence="6">
    <location>
        <begin position="760"/>
        <end position="769"/>
    </location>
</feature>
<dbReference type="PANTHER" id="PTHR43108">
    <property type="entry name" value="N-ACETYLGLUCOSAMINE-6-SULFATASE FAMILY MEMBER"/>
    <property type="match status" value="1"/>
</dbReference>
<evidence type="ECO:0000313" key="9">
    <source>
        <dbReference type="EnsemblMetazoa" id="KAF7489568.1"/>
    </source>
</evidence>
<evidence type="ECO:0000256" key="5">
    <source>
        <dbReference type="ARBA" id="ARBA00023180"/>
    </source>
</evidence>
<feature type="compositionally biased region" description="Polar residues" evidence="6">
    <location>
        <begin position="1269"/>
        <end position="1284"/>
    </location>
</feature>
<dbReference type="Pfam" id="PF00884">
    <property type="entry name" value="Sulfatase"/>
    <property type="match status" value="1"/>
</dbReference>
<feature type="compositionally biased region" description="Basic residues" evidence="6">
    <location>
        <begin position="1075"/>
        <end position="1089"/>
    </location>
</feature>
<feature type="compositionally biased region" description="Basic and acidic residues" evidence="6">
    <location>
        <begin position="1247"/>
        <end position="1264"/>
    </location>
</feature>
<reference evidence="8" key="2">
    <citation type="submission" date="2020-01" db="EMBL/GenBank/DDBJ databases">
        <authorList>
            <person name="Korhonen P.K.K."/>
            <person name="Guangxu M.G."/>
            <person name="Wang T.W."/>
            <person name="Stroehlein A.J.S."/>
            <person name="Young N.D."/>
            <person name="Ang C.-S.A."/>
            <person name="Fernando D.W.F."/>
            <person name="Lu H.L."/>
            <person name="Taylor S.T."/>
            <person name="Ehtesham M.E.M."/>
            <person name="Najaraj S.H.N."/>
            <person name="Harsha G.H.G."/>
            <person name="Madugundu A.M."/>
            <person name="Renuse S.R."/>
            <person name="Holt D.H."/>
            <person name="Pandey A.P."/>
            <person name="Papenfuss A.P."/>
            <person name="Gasser R.B.G."/>
            <person name="Fischer K.F."/>
        </authorList>
    </citation>
    <scope>NUCLEOTIDE SEQUENCE</scope>
    <source>
        <strain evidence="8">SSS_KF_BRIS2020</strain>
    </source>
</reference>
<evidence type="ECO:0000256" key="3">
    <source>
        <dbReference type="ARBA" id="ARBA00022729"/>
    </source>
</evidence>
<evidence type="ECO:0000313" key="10">
    <source>
        <dbReference type="Proteomes" id="UP000070412"/>
    </source>
</evidence>
<feature type="compositionally biased region" description="Basic and acidic residues" evidence="6">
    <location>
        <begin position="1303"/>
        <end position="1314"/>
    </location>
</feature>
<feature type="region of interest" description="Disordered" evidence="6">
    <location>
        <begin position="750"/>
        <end position="777"/>
    </location>
</feature>
<reference evidence="10" key="1">
    <citation type="journal article" date="2020" name="PLoS Negl. Trop. Dis.">
        <title>High-quality nuclear genome for Sarcoptes scabiei-A critical resource for a neglected parasite.</title>
        <authorList>
            <person name="Korhonen P.K."/>
            <person name="Gasser R.B."/>
            <person name="Ma G."/>
            <person name="Wang T."/>
            <person name="Stroehlein A.J."/>
            <person name="Young N.D."/>
            <person name="Ang C.S."/>
            <person name="Fernando D.D."/>
            <person name="Lu H.C."/>
            <person name="Taylor S."/>
            <person name="Reynolds S.L."/>
            <person name="Mofiz E."/>
            <person name="Najaraj S.H."/>
            <person name="Gowda H."/>
            <person name="Madugundu A."/>
            <person name="Renuse S."/>
            <person name="Holt D."/>
            <person name="Pandey A."/>
            <person name="Papenfuss A.T."/>
            <person name="Fischer K."/>
        </authorList>
    </citation>
    <scope>NUCLEOTIDE SEQUENCE [LARGE SCALE GENOMIC DNA]</scope>
</reference>
<dbReference type="Proteomes" id="UP000070412">
    <property type="component" value="Unassembled WGS sequence"/>
</dbReference>
<feature type="compositionally biased region" description="Low complexity" evidence="6">
    <location>
        <begin position="1466"/>
        <end position="1492"/>
    </location>
</feature>
<accession>A0A834VDC4</accession>
<gene>
    <name evidence="8" type="ORF">SSS_2808</name>
</gene>
<evidence type="ECO:0000256" key="4">
    <source>
        <dbReference type="ARBA" id="ARBA00022801"/>
    </source>
</evidence>
<dbReference type="PANTHER" id="PTHR43108:SF16">
    <property type="entry name" value="EXTRACELLULAR SULFATASE SULF-1 HOMOLOG"/>
    <property type="match status" value="1"/>
</dbReference>
<keyword evidence="4" id="KW-0378">Hydrolase</keyword>
<comment type="cofactor">
    <cofactor evidence="1">
        <name>Ca(2+)</name>
        <dbReference type="ChEBI" id="CHEBI:29108"/>
    </cofactor>
</comment>
<dbReference type="EMBL" id="WVUK01000064">
    <property type="protein sequence ID" value="KAF7489568.1"/>
    <property type="molecule type" value="Genomic_DNA"/>
</dbReference>
<feature type="compositionally biased region" description="Basic residues" evidence="6">
    <location>
        <begin position="1328"/>
        <end position="1340"/>
    </location>
</feature>
<keyword evidence="3" id="KW-0732">Signal</keyword>
<dbReference type="InterPro" id="IPR024607">
    <property type="entry name" value="Sulfatase_CS"/>
</dbReference>
<feature type="compositionally biased region" description="Basic residues" evidence="6">
    <location>
        <begin position="1224"/>
        <end position="1246"/>
    </location>
</feature>
<feature type="region of interest" description="Disordered" evidence="6">
    <location>
        <begin position="588"/>
        <end position="610"/>
    </location>
</feature>
<feature type="region of interest" description="Disordered" evidence="6">
    <location>
        <begin position="1454"/>
        <end position="1492"/>
    </location>
</feature>
<feature type="region of interest" description="Disordered" evidence="6">
    <location>
        <begin position="190"/>
        <end position="224"/>
    </location>
</feature>
<dbReference type="InterPro" id="IPR000917">
    <property type="entry name" value="Sulfatase_N"/>
</dbReference>
<protein>
    <submittedName>
        <fullName evidence="8">Extracellular sulfatase SULF-1 -like protein</fullName>
    </submittedName>
</protein>
<feature type="region of interest" description="Disordered" evidence="6">
    <location>
        <begin position="1075"/>
        <end position="1136"/>
    </location>
</feature>
<keyword evidence="5" id="KW-0325">Glycoprotein</keyword>
<feature type="region of interest" description="Disordered" evidence="6">
    <location>
        <begin position="646"/>
        <end position="678"/>
    </location>
</feature>
<feature type="compositionally biased region" description="Basic residues" evidence="6">
    <location>
        <begin position="1289"/>
        <end position="1302"/>
    </location>
</feature>
<feature type="compositionally biased region" description="Low complexity" evidence="6">
    <location>
        <begin position="1090"/>
        <end position="1101"/>
    </location>
</feature>
<dbReference type="OrthoDB" id="96314at2759"/>
<feature type="region of interest" description="Disordered" evidence="6">
    <location>
        <begin position="1191"/>
        <end position="1340"/>
    </location>
</feature>
<organism evidence="8">
    <name type="scientific">Sarcoptes scabiei</name>
    <name type="common">Itch mite</name>
    <name type="synonym">Acarus scabiei</name>
    <dbReference type="NCBI Taxonomy" id="52283"/>
    <lineage>
        <taxon>Eukaryota</taxon>
        <taxon>Metazoa</taxon>
        <taxon>Ecdysozoa</taxon>
        <taxon>Arthropoda</taxon>
        <taxon>Chelicerata</taxon>
        <taxon>Arachnida</taxon>
        <taxon>Acari</taxon>
        <taxon>Acariformes</taxon>
        <taxon>Sarcoptiformes</taxon>
        <taxon>Astigmata</taxon>
        <taxon>Psoroptidia</taxon>
        <taxon>Sarcoptoidea</taxon>
        <taxon>Sarcoptidae</taxon>
        <taxon>Sarcoptinae</taxon>
        <taxon>Sarcoptes</taxon>
    </lineage>
</organism>
<comment type="similarity">
    <text evidence="2">Belongs to the sulfatase family.</text>
</comment>
<feature type="region of interest" description="Disordered" evidence="6">
    <location>
        <begin position="115"/>
        <end position="144"/>
    </location>
</feature>
<proteinExistence type="inferred from homology"/>
<dbReference type="InterPro" id="IPR017850">
    <property type="entry name" value="Alkaline_phosphatase_core_sf"/>
</dbReference>
<dbReference type="GO" id="GO:0008449">
    <property type="term" value="F:N-acetylglucosamine-6-sulfatase activity"/>
    <property type="evidence" value="ECO:0007669"/>
    <property type="project" value="TreeGrafter"/>
</dbReference>
<feature type="compositionally biased region" description="Basic residues" evidence="6">
    <location>
        <begin position="1111"/>
        <end position="1134"/>
    </location>
</feature>
<dbReference type="CDD" id="cd16147">
    <property type="entry name" value="G6S"/>
    <property type="match status" value="1"/>
</dbReference>
<evidence type="ECO:0000259" key="7">
    <source>
        <dbReference type="Pfam" id="PF00884"/>
    </source>
</evidence>
<feature type="region of interest" description="Disordered" evidence="6">
    <location>
        <begin position="846"/>
        <end position="879"/>
    </location>
</feature>
<dbReference type="SUPFAM" id="SSF53649">
    <property type="entry name" value="Alkaline phosphatase-like"/>
    <property type="match status" value="1"/>
</dbReference>
<evidence type="ECO:0000256" key="6">
    <source>
        <dbReference type="SAM" id="MobiDB-lite"/>
    </source>
</evidence>
<sequence length="1492" mass="175596">MASNGYDRFTMNRFRSLFRIRSIKVSKSIIKFYYIGFFHCLSSNLFNNPIHCDEALINANDSSTAIFVDRTQSIFSSSSSSSSSLPKSSKLFEHYFATFLPKDHPIEWRDDHLTKSHRKHRNQLNRRNQLKKRNRSKLNRNKKLWLRKHKNHSDQIKRFKVIDDSYSVQNNRTIDEENLYDFFLQKSRKFQQQRNDHLNHHHHQPKHRHRHSNRKANERSNKKPNIILILTDDQDIELGSMHYMPRTMKIMADEGIQIPNAYSTTPMCCPSRSSMLTGLYVHNHNVYTNGENCSSIRWQQTHEPRTFAKYLSEIDYRTAYFGKYLNEYNGSHIPPGWSNWSALIKNSRYYNYTLNVNGRKIRHGDNYHLDYYPDLILNDSLQFIQYSKRFFPSKPYLMVLSFPSPHGPEDSAPQYQHLFLNEKRHRTPSWNRAPNFDKQWLLRSTPKMSNVHQQFTDFLNAKRLQTLQSVDEAVDRIYQTLKDLNELDNTYMIYTSDHGYHLGQFGLVKGKAMPFETDIRIPFFIRGPKIPAGKKLNDIVLIIDIAPTLLDIAGLKIPEHMDGISFMPYINRLTTLATSSTTNIITAREKNGNNHSNNNSNNGNTNENNHSELIKRDSFLIERGKFKIFQKFNDWSWIYGRNNQNDINNQKRIDSNQNNNGNKDENDNENDNIDGDPLISSFNLRQSEWIRTFCSKSEYRSPCRDGQKFECYYSNRFDANKLLSSNNRSNIEIEQNPIIRECLSSYFDEENDQDRHQKDNEEDDDDEVNITDNQSNVRCNCNDDDDDYYVNKTYIDRMLTNNADYDDDDEDDGGGVKIFSRRDSNKKKSLRIVGGKHRRNVFLDHNGNDSGMIFGQNNADNDDDDEFDQNNETNHDDVDADVYDDDDDDIVLNDQQIDSFDFDIQSVYELRGLIEIAKSSSSSSPSKKIFVVNDQTNNLDQTVKDLKSTKNLSNTIKHRLLSILKYFDNEDDGRNDGDDYLDNLVKSSIVSLNNNFNNNSHENIERSLNNRSNDDCSAKFINSSSSINCSIKIYSNHDVWREKKDHINTAIVELQQRLFQLKDIRRYWNEIRPSIRKTGAKKSKRRSRLRNSNNNNNNNNRTAHNDGNSVRMKKRRKKIERGGSRKGRRNRKKNGCYCRATKMIDSYDRKAEKKLEKIFRFNPSRKNVSDLYRIENNKNLKATNFFNALHNNSNTVSNNNKNNNNNNNHNSEDSEDDGEDNGRSRKLHHQHQQQQQHHHHHHRRRHEKENTFDDSVHRSRERIYHRQSRPQSMIRSTNGSLIMAQSNSHQHHHHQHQHHHHLNHLEQQHHNQNDHHRHRDPVINMKRWQNRKRDRKNRRRGRFENTECRIAVNEQMNCFIHDNDHWKTPPLWTNGPFCFCQNSINSSFWCMRTINETHNTLYCEFVTGFISFYDLNVDPYQLTNRIFELKFDQIVELSRKLAKLKNCSGSLDCSDPDGMIHREQKSSSPSSSSFSTSSLSLSPQSSPNLSNR</sequence>
<feature type="compositionally biased region" description="Basic residues" evidence="6">
    <location>
        <begin position="199"/>
        <end position="214"/>
    </location>
</feature>
<dbReference type="Gene3D" id="3.40.720.10">
    <property type="entry name" value="Alkaline Phosphatase, subunit A"/>
    <property type="match status" value="1"/>
</dbReference>
<feature type="compositionally biased region" description="Low complexity" evidence="6">
    <location>
        <begin position="593"/>
        <end position="608"/>
    </location>
</feature>
<feature type="domain" description="Sulfatase N-terminal" evidence="7">
    <location>
        <begin position="224"/>
        <end position="554"/>
    </location>
</feature>
<evidence type="ECO:0000256" key="1">
    <source>
        <dbReference type="ARBA" id="ARBA00001913"/>
    </source>
</evidence>
<dbReference type="GO" id="GO:0005539">
    <property type="term" value="F:glycosaminoglycan binding"/>
    <property type="evidence" value="ECO:0007669"/>
    <property type="project" value="TreeGrafter"/>
</dbReference>
<name>A0A834VDC4_SARSC</name>
<evidence type="ECO:0000256" key="2">
    <source>
        <dbReference type="ARBA" id="ARBA00008779"/>
    </source>
</evidence>
<dbReference type="PROSITE" id="PS00523">
    <property type="entry name" value="SULFATASE_1"/>
    <property type="match status" value="1"/>
</dbReference>
<feature type="compositionally biased region" description="Low complexity" evidence="6">
    <location>
        <begin position="1191"/>
        <end position="1209"/>
    </location>
</feature>
<evidence type="ECO:0000313" key="8">
    <source>
        <dbReference type="EMBL" id="KAF7489568.1"/>
    </source>
</evidence>
<reference evidence="9" key="3">
    <citation type="submission" date="2022-06" db="UniProtKB">
        <authorList>
            <consortium name="EnsemblMetazoa"/>
        </authorList>
    </citation>
    <scope>IDENTIFICATION</scope>
</reference>
<keyword evidence="10" id="KW-1185">Reference proteome</keyword>